<evidence type="ECO:0000313" key="2">
    <source>
        <dbReference type="EMBL" id="KAF9059456.1"/>
    </source>
</evidence>
<protein>
    <submittedName>
        <fullName evidence="2">Uncharacterized protein</fullName>
    </submittedName>
</protein>
<organism evidence="2 3">
    <name type="scientific">Rhodocollybia butyracea</name>
    <dbReference type="NCBI Taxonomy" id="206335"/>
    <lineage>
        <taxon>Eukaryota</taxon>
        <taxon>Fungi</taxon>
        <taxon>Dikarya</taxon>
        <taxon>Basidiomycota</taxon>
        <taxon>Agaricomycotina</taxon>
        <taxon>Agaricomycetes</taxon>
        <taxon>Agaricomycetidae</taxon>
        <taxon>Agaricales</taxon>
        <taxon>Marasmiineae</taxon>
        <taxon>Omphalotaceae</taxon>
        <taxon>Rhodocollybia</taxon>
    </lineage>
</organism>
<feature type="transmembrane region" description="Helical" evidence="1">
    <location>
        <begin position="54"/>
        <end position="78"/>
    </location>
</feature>
<dbReference type="AlphaFoldDB" id="A0A9P5P9W7"/>
<sequence>LFFLYEYRSLIMDILLHHLNILKIFSIPFIPTHLLGWILTIISTLPGSFLHDPMVLIILPFSLIKHSRMFLVLLIHFFL</sequence>
<name>A0A9P5P9W7_9AGAR</name>
<evidence type="ECO:0000256" key="1">
    <source>
        <dbReference type="SAM" id="Phobius"/>
    </source>
</evidence>
<feature type="transmembrane region" description="Helical" evidence="1">
    <location>
        <begin position="21"/>
        <end position="42"/>
    </location>
</feature>
<dbReference type="EMBL" id="JADNRY010000300">
    <property type="protein sequence ID" value="KAF9059456.1"/>
    <property type="molecule type" value="Genomic_DNA"/>
</dbReference>
<feature type="non-terminal residue" evidence="2">
    <location>
        <position position="1"/>
    </location>
</feature>
<gene>
    <name evidence="2" type="ORF">BDP27DRAFT_1341405</name>
</gene>
<keyword evidence="3" id="KW-1185">Reference proteome</keyword>
<proteinExistence type="predicted"/>
<reference evidence="2" key="1">
    <citation type="submission" date="2020-11" db="EMBL/GenBank/DDBJ databases">
        <authorList>
            <consortium name="DOE Joint Genome Institute"/>
            <person name="Ahrendt S."/>
            <person name="Riley R."/>
            <person name="Andreopoulos W."/>
            <person name="Labutti K."/>
            <person name="Pangilinan J."/>
            <person name="Ruiz-Duenas F.J."/>
            <person name="Barrasa J.M."/>
            <person name="Sanchez-Garcia M."/>
            <person name="Camarero S."/>
            <person name="Miyauchi S."/>
            <person name="Serrano A."/>
            <person name="Linde D."/>
            <person name="Babiker R."/>
            <person name="Drula E."/>
            <person name="Ayuso-Fernandez I."/>
            <person name="Pacheco R."/>
            <person name="Padilla G."/>
            <person name="Ferreira P."/>
            <person name="Barriuso J."/>
            <person name="Kellner H."/>
            <person name="Castanera R."/>
            <person name="Alfaro M."/>
            <person name="Ramirez L."/>
            <person name="Pisabarro A.G."/>
            <person name="Kuo A."/>
            <person name="Tritt A."/>
            <person name="Lipzen A."/>
            <person name="He G."/>
            <person name="Yan M."/>
            <person name="Ng V."/>
            <person name="Cullen D."/>
            <person name="Martin F."/>
            <person name="Rosso M.-N."/>
            <person name="Henrissat B."/>
            <person name="Hibbett D."/>
            <person name="Martinez A.T."/>
            <person name="Grigoriev I.V."/>
        </authorList>
    </citation>
    <scope>NUCLEOTIDE SEQUENCE</scope>
    <source>
        <strain evidence="2">AH 40177</strain>
    </source>
</reference>
<keyword evidence="1" id="KW-0472">Membrane</keyword>
<accession>A0A9P5P9W7</accession>
<keyword evidence="1" id="KW-1133">Transmembrane helix</keyword>
<comment type="caution">
    <text evidence="2">The sequence shown here is derived from an EMBL/GenBank/DDBJ whole genome shotgun (WGS) entry which is preliminary data.</text>
</comment>
<dbReference type="Proteomes" id="UP000772434">
    <property type="component" value="Unassembled WGS sequence"/>
</dbReference>
<keyword evidence="1" id="KW-0812">Transmembrane</keyword>
<evidence type="ECO:0000313" key="3">
    <source>
        <dbReference type="Proteomes" id="UP000772434"/>
    </source>
</evidence>